<evidence type="ECO:0000313" key="4">
    <source>
        <dbReference type="EMBL" id="CAE0151028.1"/>
    </source>
</evidence>
<gene>
    <name evidence="4" type="ORF">HERI1096_LOCUS38729</name>
</gene>
<accession>A0A7S3C1Z9</accession>
<dbReference type="GO" id="GO:0009536">
    <property type="term" value="C:plastid"/>
    <property type="evidence" value="ECO:0007669"/>
    <property type="project" value="UniProtKB-SubCell"/>
</dbReference>
<dbReference type="InterPro" id="IPR039633">
    <property type="entry name" value="PAP"/>
</dbReference>
<evidence type="ECO:0000256" key="2">
    <source>
        <dbReference type="ARBA" id="ARBA00022640"/>
    </source>
</evidence>
<dbReference type="Pfam" id="PF04755">
    <property type="entry name" value="PAP_fibrillin"/>
    <property type="match status" value="1"/>
</dbReference>
<name>A0A7S3C1Z9_9EUKA</name>
<keyword evidence="2" id="KW-0934">Plastid</keyword>
<protein>
    <recommendedName>
        <fullName evidence="3">Plastid lipid-associated protein/fibrillin conserved domain-containing protein</fullName>
    </recommendedName>
</protein>
<dbReference type="PANTHER" id="PTHR31906">
    <property type="entry name" value="PLASTID-LIPID-ASSOCIATED PROTEIN 4, CHLOROPLASTIC-RELATED"/>
    <property type="match status" value="1"/>
</dbReference>
<comment type="subcellular location">
    <subcellularLocation>
        <location evidence="1">Plastid</location>
    </subcellularLocation>
</comment>
<sequence length="229" mass="24543">MFEELPPLDLEDEPVDEGSIAKEALKAEVAGGLTAGSCPDRAVVGEILLALEAQNPTRSPATSPLLNGKWKFVYASGASPGLKALQLLLKGSKSAPKSPSGADIVDVEESFLTITPEQPRATSAVRVRLLSFENTVKLSCRLEAESAVRLTETYDAAESEYMSIRLPFQSPVQYKRSLLVSYLDDELLVVRDALGRPDVLMRCDQVAWGSSSLDGDATNGNDDNMPGAS</sequence>
<feature type="domain" description="Plastid lipid-associated protein/fibrillin conserved" evidence="3">
    <location>
        <begin position="31"/>
        <end position="196"/>
    </location>
</feature>
<evidence type="ECO:0000259" key="3">
    <source>
        <dbReference type="Pfam" id="PF04755"/>
    </source>
</evidence>
<dbReference type="EMBL" id="HBHX01070144">
    <property type="protein sequence ID" value="CAE0151028.1"/>
    <property type="molecule type" value="Transcribed_RNA"/>
</dbReference>
<dbReference type="AlphaFoldDB" id="A0A7S3C1Z9"/>
<proteinExistence type="predicted"/>
<dbReference type="InterPro" id="IPR006843">
    <property type="entry name" value="PAP/fibrillin_dom"/>
</dbReference>
<evidence type="ECO:0000256" key="1">
    <source>
        <dbReference type="ARBA" id="ARBA00004474"/>
    </source>
</evidence>
<organism evidence="4">
    <name type="scientific">Haptolina ericina</name>
    <dbReference type="NCBI Taxonomy" id="156174"/>
    <lineage>
        <taxon>Eukaryota</taxon>
        <taxon>Haptista</taxon>
        <taxon>Haptophyta</taxon>
        <taxon>Prymnesiophyceae</taxon>
        <taxon>Prymnesiales</taxon>
        <taxon>Prymnesiaceae</taxon>
        <taxon>Haptolina</taxon>
    </lineage>
</organism>
<reference evidence="4" key="1">
    <citation type="submission" date="2021-01" db="EMBL/GenBank/DDBJ databases">
        <authorList>
            <person name="Corre E."/>
            <person name="Pelletier E."/>
            <person name="Niang G."/>
            <person name="Scheremetjew M."/>
            <person name="Finn R."/>
            <person name="Kale V."/>
            <person name="Holt S."/>
            <person name="Cochrane G."/>
            <person name="Meng A."/>
            <person name="Brown T."/>
            <person name="Cohen L."/>
        </authorList>
    </citation>
    <scope>NUCLEOTIDE SEQUENCE</scope>
    <source>
        <strain evidence="4">CCMP281</strain>
    </source>
</reference>